<dbReference type="SUPFAM" id="SSF51230">
    <property type="entry name" value="Single hybrid motif"/>
    <property type="match status" value="1"/>
</dbReference>
<feature type="domain" description="RnfC Barrel sandwich hybrid" evidence="1">
    <location>
        <begin position="14"/>
        <end position="114"/>
    </location>
</feature>
<dbReference type="InterPro" id="IPR011053">
    <property type="entry name" value="Single_hybrid_motif"/>
</dbReference>
<proteinExistence type="predicted"/>
<dbReference type="SUPFAM" id="SSF142019">
    <property type="entry name" value="Nqo1 FMN-binding domain-like"/>
    <property type="match status" value="1"/>
</dbReference>
<dbReference type="Proteomes" id="UP001139646">
    <property type="component" value="Unassembled WGS sequence"/>
</dbReference>
<accession>A0ABS9X768</accession>
<dbReference type="RefSeq" id="WP_242288144.1">
    <property type="nucleotide sequence ID" value="NZ_JAKKSL010000004.1"/>
</dbReference>
<dbReference type="Pfam" id="PF13375">
    <property type="entry name" value="RnfC_N"/>
    <property type="match status" value="1"/>
</dbReference>
<dbReference type="Gene3D" id="2.40.50.100">
    <property type="match status" value="1"/>
</dbReference>
<evidence type="ECO:0000313" key="2">
    <source>
        <dbReference type="EMBL" id="MCI2285311.1"/>
    </source>
</evidence>
<protein>
    <recommendedName>
        <fullName evidence="1">RnfC Barrel sandwich hybrid domain-containing protein</fullName>
    </recommendedName>
</protein>
<organism evidence="2 3">
    <name type="scientific">Colwellia maritima</name>
    <dbReference type="NCBI Taxonomy" id="2912588"/>
    <lineage>
        <taxon>Bacteria</taxon>
        <taxon>Pseudomonadati</taxon>
        <taxon>Pseudomonadota</taxon>
        <taxon>Gammaproteobacteria</taxon>
        <taxon>Alteromonadales</taxon>
        <taxon>Colwelliaceae</taxon>
        <taxon>Colwellia</taxon>
    </lineage>
</organism>
<dbReference type="PANTHER" id="PTHR43034:SF2">
    <property type="entry name" value="ION-TRANSLOCATING OXIDOREDUCTASE COMPLEX SUBUNIT C"/>
    <property type="match status" value="1"/>
</dbReference>
<name>A0ABS9X768_9GAMM</name>
<dbReference type="PANTHER" id="PTHR43034">
    <property type="entry name" value="ION-TRANSLOCATING OXIDOREDUCTASE COMPLEX SUBUNIT C"/>
    <property type="match status" value="1"/>
</dbReference>
<dbReference type="InterPro" id="IPR010208">
    <property type="entry name" value="Ion_transpt_RnfC/RsxC"/>
</dbReference>
<dbReference type="InterPro" id="IPR026902">
    <property type="entry name" value="RnfC_N"/>
</dbReference>
<dbReference type="InterPro" id="IPR037225">
    <property type="entry name" value="Nuo51_FMN-bd_sf"/>
</dbReference>
<dbReference type="EMBL" id="JAKKSL010000004">
    <property type="protein sequence ID" value="MCI2285311.1"/>
    <property type="molecule type" value="Genomic_DNA"/>
</dbReference>
<evidence type="ECO:0000313" key="3">
    <source>
        <dbReference type="Proteomes" id="UP001139646"/>
    </source>
</evidence>
<evidence type="ECO:0000259" key="1">
    <source>
        <dbReference type="Pfam" id="PF13375"/>
    </source>
</evidence>
<gene>
    <name evidence="2" type="ORF">L3081_20405</name>
</gene>
<reference evidence="2" key="1">
    <citation type="submission" date="2022-01" db="EMBL/GenBank/DDBJ databases">
        <title>Colwellia maritima, isolated from seawater.</title>
        <authorList>
            <person name="Kristyanto S."/>
            <person name="Jung J."/>
            <person name="Jeon C.O."/>
        </authorList>
    </citation>
    <scope>NUCLEOTIDE SEQUENCE</scope>
    <source>
        <strain evidence="2">MSW7</strain>
    </source>
</reference>
<sequence length="163" mass="18330">MESIIERINQQKFWQFHGGIHPPEQKQLTSDKPIRQLPLPKQLIIPLQQHIGRQGDLLVKVGDKVLKGQPLTQSTNPMAVPIHAPTSGIISDIKKSVIAHPSGLSELCVFLDVDYEDTWLPRQICQDFTQLNKQEILKKIADLGIAGMGGAWFSHPHKSEYQT</sequence>
<keyword evidence="3" id="KW-1185">Reference proteome</keyword>
<comment type="caution">
    <text evidence="2">The sequence shown here is derived from an EMBL/GenBank/DDBJ whole genome shotgun (WGS) entry which is preliminary data.</text>
</comment>